<evidence type="ECO:0000256" key="4">
    <source>
        <dbReference type="ARBA" id="ARBA00022827"/>
    </source>
</evidence>
<accession>A0A2R5GYA4</accession>
<evidence type="ECO:0000259" key="7">
    <source>
        <dbReference type="Pfam" id="PF02852"/>
    </source>
</evidence>
<dbReference type="Gene3D" id="3.50.50.60">
    <property type="entry name" value="FAD/NAD(P)-binding domain"/>
    <property type="match status" value="2"/>
</dbReference>
<dbReference type="EMBL" id="BEYU01000166">
    <property type="protein sequence ID" value="GBG33703.1"/>
    <property type="molecule type" value="Genomic_DNA"/>
</dbReference>
<evidence type="ECO:0000256" key="3">
    <source>
        <dbReference type="ARBA" id="ARBA00022630"/>
    </source>
</evidence>
<dbReference type="OrthoDB" id="432169at2759"/>
<evidence type="ECO:0000313" key="9">
    <source>
        <dbReference type="EMBL" id="GBG33703.1"/>
    </source>
</evidence>
<dbReference type="SUPFAM" id="SSF55424">
    <property type="entry name" value="FAD/NAD-linked reductases, dimerisation (C-terminal) domain"/>
    <property type="match status" value="1"/>
</dbReference>
<dbReference type="Pfam" id="PF07992">
    <property type="entry name" value="Pyr_redox_2"/>
    <property type="match status" value="1"/>
</dbReference>
<keyword evidence="6" id="KW-0676">Redox-active center</keyword>
<evidence type="ECO:0000259" key="8">
    <source>
        <dbReference type="Pfam" id="PF07992"/>
    </source>
</evidence>
<comment type="cofactor">
    <cofactor evidence="1">
        <name>FAD</name>
        <dbReference type="ChEBI" id="CHEBI:57692"/>
    </cofactor>
</comment>
<evidence type="ECO:0000256" key="1">
    <source>
        <dbReference type="ARBA" id="ARBA00001974"/>
    </source>
</evidence>
<dbReference type="Pfam" id="PF02852">
    <property type="entry name" value="Pyr_redox_dim"/>
    <property type="match status" value="1"/>
</dbReference>
<evidence type="ECO:0000256" key="6">
    <source>
        <dbReference type="ARBA" id="ARBA00023284"/>
    </source>
</evidence>
<keyword evidence="4" id="KW-0274">FAD</keyword>
<gene>
    <name evidence="9" type="ORF">FCC1311_099262</name>
</gene>
<comment type="similarity">
    <text evidence="2">Belongs to the class-III pyridine nucleotide-disulfide oxidoreductase family.</text>
</comment>
<evidence type="ECO:0000256" key="2">
    <source>
        <dbReference type="ARBA" id="ARBA00009130"/>
    </source>
</evidence>
<dbReference type="PRINTS" id="PR00411">
    <property type="entry name" value="PNDRDTASEI"/>
</dbReference>
<sequence>MRVVIVGGSDAGVMAALRIKELAPETEVIMMQRDQWPNFSICGEPFFLSGEIEDPQPLAHRTKADIEALGISLLLNTNAKSVIKTRKVLVIENEDGEEEELSYDKLLICTGATSRKLDVEGMDLEGVFTLRWIGEMFAIHEFVEVASPKSAVIVGAGYVGMEMADAFTLQGMNVTIVEHNAHVLPRTIGEELAELVHQNVESRGIKLCTNASVTGFSRTETGQLRVTGEIADGSGALDLVADIVIVAIGAVPNDELPRAAGLKLSRGAVVVNERMESSVKDIYCAGDGVMTLHRQLNQYVYQPLGTTSHKQGRVAGSNAVGIPATFKGCVGTQVIKLFDQVIARTGLNDRAAQAHGMNPRTISFTTYDHKVYYPNATPLHIQFTADVDTRLIIGAEIVGHVNGQVAKRVDIIATALYHKMTIDEFSDYDLAYTPPLSSPFDPVQMAAQAWIKDDLERRREIKQGLPVTIEHALVASQAKKQGKKNVRSLFRF</sequence>
<evidence type="ECO:0000256" key="5">
    <source>
        <dbReference type="ARBA" id="ARBA00023002"/>
    </source>
</evidence>
<dbReference type="GO" id="GO:0016491">
    <property type="term" value="F:oxidoreductase activity"/>
    <property type="evidence" value="ECO:0007669"/>
    <property type="project" value="UniProtKB-KW"/>
</dbReference>
<dbReference type="AlphaFoldDB" id="A0A2R5GYA4"/>
<dbReference type="PANTHER" id="PTHR43429:SF1">
    <property type="entry name" value="NAD(P)H SULFUR OXIDOREDUCTASE (COA-DEPENDENT)"/>
    <property type="match status" value="1"/>
</dbReference>
<dbReference type="InParanoid" id="A0A2R5GYA4"/>
<dbReference type="InterPro" id="IPR050260">
    <property type="entry name" value="FAD-bd_OxRdtase"/>
</dbReference>
<dbReference type="InterPro" id="IPR023753">
    <property type="entry name" value="FAD/NAD-binding_dom"/>
</dbReference>
<dbReference type="InterPro" id="IPR016156">
    <property type="entry name" value="FAD/NAD-linked_Rdtase_dimer_sf"/>
</dbReference>
<proteinExistence type="inferred from homology"/>
<comment type="caution">
    <text evidence="9">The sequence shown here is derived from an EMBL/GenBank/DDBJ whole genome shotgun (WGS) entry which is preliminary data.</text>
</comment>
<dbReference type="InterPro" id="IPR036188">
    <property type="entry name" value="FAD/NAD-bd_sf"/>
</dbReference>
<dbReference type="InterPro" id="IPR004099">
    <property type="entry name" value="Pyr_nucl-diS_OxRdtase_dimer"/>
</dbReference>
<dbReference type="PANTHER" id="PTHR43429">
    <property type="entry name" value="PYRIDINE NUCLEOTIDE-DISULFIDE OXIDOREDUCTASE DOMAIN-CONTAINING"/>
    <property type="match status" value="1"/>
</dbReference>
<dbReference type="PRINTS" id="PR00368">
    <property type="entry name" value="FADPNR"/>
</dbReference>
<reference evidence="9 10" key="1">
    <citation type="submission" date="2017-12" db="EMBL/GenBank/DDBJ databases">
        <title>Sequencing, de novo assembly and annotation of complete genome of a new Thraustochytrid species, strain FCC1311.</title>
        <authorList>
            <person name="Sedici K."/>
            <person name="Godart F."/>
            <person name="Aiese Cigliano R."/>
            <person name="Sanseverino W."/>
            <person name="Barakat M."/>
            <person name="Ortet P."/>
            <person name="Marechal E."/>
            <person name="Cagnac O."/>
            <person name="Amato A."/>
        </authorList>
    </citation>
    <scope>NUCLEOTIDE SEQUENCE [LARGE SCALE GENOMIC DNA]</scope>
</reference>
<evidence type="ECO:0000313" key="10">
    <source>
        <dbReference type="Proteomes" id="UP000241890"/>
    </source>
</evidence>
<feature type="domain" description="Pyridine nucleotide-disulphide oxidoreductase dimerisation" evidence="7">
    <location>
        <begin position="337"/>
        <end position="438"/>
    </location>
</feature>
<feature type="domain" description="FAD/NAD(P)-binding" evidence="8">
    <location>
        <begin position="1"/>
        <end position="293"/>
    </location>
</feature>
<organism evidence="9 10">
    <name type="scientific">Hondaea fermentalgiana</name>
    <dbReference type="NCBI Taxonomy" id="2315210"/>
    <lineage>
        <taxon>Eukaryota</taxon>
        <taxon>Sar</taxon>
        <taxon>Stramenopiles</taxon>
        <taxon>Bigyra</taxon>
        <taxon>Labyrinthulomycetes</taxon>
        <taxon>Thraustochytrida</taxon>
        <taxon>Thraustochytriidae</taxon>
        <taxon>Hondaea</taxon>
    </lineage>
</organism>
<keyword evidence="10" id="KW-1185">Reference proteome</keyword>
<name>A0A2R5GYA4_9STRA</name>
<keyword evidence="5" id="KW-0560">Oxidoreductase</keyword>
<keyword evidence="3" id="KW-0285">Flavoprotein</keyword>
<dbReference type="Proteomes" id="UP000241890">
    <property type="component" value="Unassembled WGS sequence"/>
</dbReference>
<dbReference type="SUPFAM" id="SSF51905">
    <property type="entry name" value="FAD/NAD(P)-binding domain"/>
    <property type="match status" value="2"/>
</dbReference>
<protein>
    <submittedName>
        <fullName evidence="9">Apoptosis-inducing factor 3</fullName>
    </submittedName>
</protein>